<keyword evidence="1" id="KW-0547">Nucleotide-binding</keyword>
<keyword evidence="1" id="KW-0378">Hydrolase</keyword>
<reference evidence="1" key="1">
    <citation type="submission" date="2024-07" db="EMBL/GenBank/DDBJ databases">
        <title>Metagenome and Metagenome-Assembled Genomes of Archaea from a hot spring from the geothermal field of Los Azufres, Mexico.</title>
        <authorList>
            <person name="Marin-Paredes R."/>
            <person name="Martinez-Romero E."/>
            <person name="Servin-Garciduenas L.E."/>
        </authorList>
    </citation>
    <scope>NUCLEOTIDE SEQUENCE</scope>
</reference>
<protein>
    <submittedName>
        <fullName evidence="1">Helicase C-terminal domain-containing protein</fullName>
    </submittedName>
</protein>
<accession>A0ACC6UZ46</accession>
<organism evidence="1 2">
    <name type="scientific">Thermoproteus sp. AZ2</name>
    <dbReference type="NCBI Taxonomy" id="1609232"/>
    <lineage>
        <taxon>Archaea</taxon>
        <taxon>Thermoproteota</taxon>
        <taxon>Thermoprotei</taxon>
        <taxon>Thermoproteales</taxon>
        <taxon>Thermoproteaceae</taxon>
        <taxon>Thermoproteus</taxon>
    </lineage>
</organism>
<sequence>MRVLLYAPPGYGKSRLLAKLAAESGGRVAVFVRSHLEALQLMKYLDKYGATASLMFGRSALCVHGARTLGDCLALRERGICKAKYKYINKKIYDLNKIYEMSICPYEYLHSIGRQSKISIMPMSYLESQFYMSSILDLINDVDLVLIDEAHNLLLNDLIVERDAPSAVYCDGRARRCLLLPILADILRGKHLAAASASITPPFSDIFINFLNLKFIDKDNIIYENLIIDIYKIPIRYYTRKKAEVIRTIKAIIDSAFREYKRLAVFLPNKELVEYFKRKLSEYPVTDTPLTGVDSILLTYYRSPISEGVNLDLDAVLLIGFPLPDIRDPWVREKARMLDKLGYGGWKYAYLFAAVSGAVQAIGRVMRGLEDRAKYVAAVDDRFWRYRAYMPRWFYKSAVLRDAPSND</sequence>
<evidence type="ECO:0000313" key="2">
    <source>
        <dbReference type="Proteomes" id="UP000033636"/>
    </source>
</evidence>
<dbReference type="EMBL" id="JZWT02000002">
    <property type="protein sequence ID" value="MFB6489811.1"/>
    <property type="molecule type" value="Genomic_DNA"/>
</dbReference>
<evidence type="ECO:0000313" key="1">
    <source>
        <dbReference type="EMBL" id="MFB6489811.1"/>
    </source>
</evidence>
<proteinExistence type="predicted"/>
<dbReference type="Proteomes" id="UP000033636">
    <property type="component" value="Unassembled WGS sequence"/>
</dbReference>
<name>A0ACC6UZ46_9CREN</name>
<keyword evidence="1" id="KW-0067">ATP-binding</keyword>
<gene>
    <name evidence="1" type="ORF">TU35_000955</name>
</gene>
<keyword evidence="1" id="KW-0347">Helicase</keyword>
<comment type="caution">
    <text evidence="1">The sequence shown here is derived from an EMBL/GenBank/DDBJ whole genome shotgun (WGS) entry which is preliminary data.</text>
</comment>